<dbReference type="PANTHER" id="PTHR34702:SF1">
    <property type="entry name" value="NA(+)_H(+) ANTIPORTER SUBUNIT F"/>
    <property type="match status" value="1"/>
</dbReference>
<comment type="similarity">
    <text evidence="2">Belongs to the CPA3 antiporters (TC 2.A.63) subunit F family.</text>
</comment>
<dbReference type="Proteomes" id="UP000033457">
    <property type="component" value="Chromosome"/>
</dbReference>
<keyword evidence="7 8" id="KW-0472">Membrane</keyword>
<keyword evidence="11" id="KW-1185">Reference proteome</keyword>
<dbReference type="EMBL" id="CP011312">
    <property type="protein sequence ID" value="AKE41996.1"/>
    <property type="molecule type" value="Genomic_DNA"/>
</dbReference>
<dbReference type="OrthoDB" id="3733837at2"/>
<protein>
    <submittedName>
        <fullName evidence="9">Multisubunit Na+/H+ antiporter, MnhF subunit</fullName>
    </submittedName>
    <submittedName>
        <fullName evidence="10">Na(+)/H(+) antiporter subunit F</fullName>
    </submittedName>
</protein>
<keyword evidence="5 8" id="KW-0812">Transmembrane</keyword>
<feature type="transmembrane region" description="Helical" evidence="8">
    <location>
        <begin position="64"/>
        <end position="83"/>
    </location>
</feature>
<feature type="transmembrane region" description="Helical" evidence="8">
    <location>
        <begin position="38"/>
        <end position="58"/>
    </location>
</feature>
<dbReference type="GO" id="GO:0015385">
    <property type="term" value="F:sodium:proton antiporter activity"/>
    <property type="evidence" value="ECO:0007669"/>
    <property type="project" value="TreeGrafter"/>
</dbReference>
<reference evidence="9 11" key="1">
    <citation type="journal article" date="2015" name="Genome Announc.">
        <title>Complete Genome Sequence of Corynebacterium kutscheri DSM 20755, a Corynebacterial Type Strain with Remarkably Low G+C Content of Chromosomal DNA.</title>
        <authorList>
            <person name="Ruckert C."/>
            <person name="Albersmeier A."/>
            <person name="Winkler A."/>
            <person name="Tauch A."/>
        </authorList>
    </citation>
    <scope>NUCLEOTIDE SEQUENCE [LARGE SCALE GENOMIC DNA]</scope>
    <source>
        <strain evidence="9 11">DSM 20755</strain>
    </source>
</reference>
<dbReference type="EMBL" id="LR134377">
    <property type="protein sequence ID" value="VEH06199.1"/>
    <property type="molecule type" value="Genomic_DNA"/>
</dbReference>
<keyword evidence="4" id="KW-1003">Cell membrane</keyword>
<keyword evidence="3" id="KW-0813">Transport</keyword>
<feature type="transmembrane region" description="Helical" evidence="8">
    <location>
        <begin position="6"/>
        <end position="26"/>
    </location>
</feature>
<dbReference type="KEGG" id="cku:UL82_09290"/>
<evidence type="ECO:0000256" key="3">
    <source>
        <dbReference type="ARBA" id="ARBA00022448"/>
    </source>
</evidence>
<evidence type="ECO:0000313" key="10">
    <source>
        <dbReference type="EMBL" id="VEH06199.1"/>
    </source>
</evidence>
<evidence type="ECO:0000256" key="8">
    <source>
        <dbReference type="SAM" id="Phobius"/>
    </source>
</evidence>
<evidence type="ECO:0000313" key="9">
    <source>
        <dbReference type="EMBL" id="AKE41996.1"/>
    </source>
</evidence>
<dbReference type="NCBIfam" id="NF005930">
    <property type="entry name" value="PRK07948.1"/>
    <property type="match status" value="1"/>
</dbReference>
<dbReference type="GO" id="GO:0005886">
    <property type="term" value="C:plasma membrane"/>
    <property type="evidence" value="ECO:0007669"/>
    <property type="project" value="UniProtKB-SubCell"/>
</dbReference>
<dbReference type="AlphaFoldDB" id="A0A0F6TEC3"/>
<sequence>MNPDLYNGFLLVIAIIFATSFILTCYRILVGPNSVDRVVSMDAVAAMVQCALAIYICWTLDTTVTNAMIVVALLGFISTIAIARYRKKDASRS</sequence>
<reference evidence="10 12" key="2">
    <citation type="submission" date="2018-12" db="EMBL/GenBank/DDBJ databases">
        <authorList>
            <consortium name="Pathogen Informatics"/>
        </authorList>
    </citation>
    <scope>NUCLEOTIDE SEQUENCE [LARGE SCALE GENOMIC DNA]</scope>
    <source>
        <strain evidence="10 12">NCTC949</strain>
    </source>
</reference>
<dbReference type="HOGENOM" id="CLU_125825_3_1_11"/>
<dbReference type="STRING" id="35755.UL82_09290"/>
<organism evidence="9 11">
    <name type="scientific">Corynebacterium kutscheri</name>
    <dbReference type="NCBI Taxonomy" id="35755"/>
    <lineage>
        <taxon>Bacteria</taxon>
        <taxon>Bacillati</taxon>
        <taxon>Actinomycetota</taxon>
        <taxon>Actinomycetes</taxon>
        <taxon>Mycobacteriales</taxon>
        <taxon>Corynebacteriaceae</taxon>
        <taxon>Corynebacterium</taxon>
    </lineage>
</organism>
<dbReference type="PANTHER" id="PTHR34702">
    <property type="entry name" value="NA(+)/H(+) ANTIPORTER SUBUNIT F1"/>
    <property type="match status" value="1"/>
</dbReference>
<gene>
    <name evidence="10" type="primary">mrpF1</name>
    <name evidence="10" type="ORF">NCTC949_01000</name>
    <name evidence="9" type="ORF">UL82_09290</name>
</gene>
<evidence type="ECO:0000256" key="5">
    <source>
        <dbReference type="ARBA" id="ARBA00022692"/>
    </source>
</evidence>
<evidence type="ECO:0000313" key="12">
    <source>
        <dbReference type="Proteomes" id="UP000271380"/>
    </source>
</evidence>
<keyword evidence="6 8" id="KW-1133">Transmembrane helix</keyword>
<dbReference type="InterPro" id="IPR007208">
    <property type="entry name" value="MrpF/PhaF-like"/>
</dbReference>
<accession>A0A0F6TEC3</accession>
<evidence type="ECO:0000256" key="6">
    <source>
        <dbReference type="ARBA" id="ARBA00022989"/>
    </source>
</evidence>
<evidence type="ECO:0000313" key="11">
    <source>
        <dbReference type="Proteomes" id="UP000033457"/>
    </source>
</evidence>
<dbReference type="RefSeq" id="WP_046440547.1">
    <property type="nucleotide sequence ID" value="NZ_CP011312.1"/>
</dbReference>
<evidence type="ECO:0000256" key="2">
    <source>
        <dbReference type="ARBA" id="ARBA00009212"/>
    </source>
</evidence>
<evidence type="ECO:0000256" key="7">
    <source>
        <dbReference type="ARBA" id="ARBA00023136"/>
    </source>
</evidence>
<evidence type="ECO:0000256" key="1">
    <source>
        <dbReference type="ARBA" id="ARBA00004651"/>
    </source>
</evidence>
<comment type="subcellular location">
    <subcellularLocation>
        <location evidence="1">Cell membrane</location>
        <topology evidence="1">Multi-pass membrane protein</topology>
    </subcellularLocation>
</comment>
<proteinExistence type="inferred from homology"/>
<name>A0A0F6TEC3_9CORY</name>
<dbReference type="Proteomes" id="UP000271380">
    <property type="component" value="Chromosome"/>
</dbReference>
<dbReference type="Pfam" id="PF04066">
    <property type="entry name" value="MrpF_PhaF"/>
    <property type="match status" value="1"/>
</dbReference>
<evidence type="ECO:0000256" key="4">
    <source>
        <dbReference type="ARBA" id="ARBA00022475"/>
    </source>
</evidence>